<organism evidence="2 3">
    <name type="scientific">Pinctada imbricata</name>
    <name type="common">Atlantic pearl-oyster</name>
    <name type="synonym">Pinctada martensii</name>
    <dbReference type="NCBI Taxonomy" id="66713"/>
    <lineage>
        <taxon>Eukaryota</taxon>
        <taxon>Metazoa</taxon>
        <taxon>Spiralia</taxon>
        <taxon>Lophotrochozoa</taxon>
        <taxon>Mollusca</taxon>
        <taxon>Bivalvia</taxon>
        <taxon>Autobranchia</taxon>
        <taxon>Pteriomorphia</taxon>
        <taxon>Pterioida</taxon>
        <taxon>Pterioidea</taxon>
        <taxon>Pteriidae</taxon>
        <taxon>Pinctada</taxon>
    </lineage>
</organism>
<dbReference type="InterPro" id="IPR023210">
    <property type="entry name" value="NADP_OxRdtase_dom"/>
</dbReference>
<proteinExistence type="predicted"/>
<dbReference type="PROSITE" id="PS00062">
    <property type="entry name" value="ALDOKETO_REDUCTASE_2"/>
    <property type="match status" value="1"/>
</dbReference>
<name>A0AA88YEU5_PINIB</name>
<dbReference type="InterPro" id="IPR036812">
    <property type="entry name" value="NAD(P)_OxRdtase_dom_sf"/>
</dbReference>
<dbReference type="Pfam" id="PF00248">
    <property type="entry name" value="Aldo_ket_red"/>
    <property type="match status" value="1"/>
</dbReference>
<dbReference type="InterPro" id="IPR018170">
    <property type="entry name" value="Aldo/ket_reductase_CS"/>
</dbReference>
<sequence>MSDLRYLTLPNGNQIPSVGLGTYAPRNTDKEISEAIRNAVKVGYRHFDCAALYMNEKVIGEALNKAMNDGLVKREELFITSKLWDTFHRPDLVRTALKTTLQDLKLEYLDLYLIHWPVSFLEDAGPFPKDDDGVMICSDVDYVDTWKSLEECVKEGLVRNIGISNFNSKQVQRVLDMCSIKPCTNQVEVNVHFANSKLIEFCHRNGITVTSYCPLGSPDNKQ</sequence>
<dbReference type="SUPFAM" id="SSF51430">
    <property type="entry name" value="NAD(P)-linked oxidoreductase"/>
    <property type="match status" value="1"/>
</dbReference>
<protein>
    <recommendedName>
        <fullName evidence="1">NADP-dependent oxidoreductase domain-containing protein</fullName>
    </recommendedName>
</protein>
<dbReference type="PROSITE" id="PS00798">
    <property type="entry name" value="ALDOKETO_REDUCTASE_1"/>
    <property type="match status" value="1"/>
</dbReference>
<evidence type="ECO:0000313" key="2">
    <source>
        <dbReference type="EMBL" id="KAK3104047.1"/>
    </source>
</evidence>
<dbReference type="PRINTS" id="PR00069">
    <property type="entry name" value="ALDKETRDTASE"/>
</dbReference>
<reference evidence="2" key="1">
    <citation type="submission" date="2019-08" db="EMBL/GenBank/DDBJ databases">
        <title>The improved chromosome-level genome for the pearl oyster Pinctada fucata martensii using PacBio sequencing and Hi-C.</title>
        <authorList>
            <person name="Zheng Z."/>
        </authorList>
    </citation>
    <scope>NUCLEOTIDE SEQUENCE</scope>
    <source>
        <strain evidence="2">ZZ-2019</strain>
        <tissue evidence="2">Adductor muscle</tissue>
    </source>
</reference>
<gene>
    <name evidence="2" type="ORF">FSP39_023980</name>
</gene>
<dbReference type="PANTHER" id="PTHR11732">
    <property type="entry name" value="ALDO/KETO REDUCTASE"/>
    <property type="match status" value="1"/>
</dbReference>
<keyword evidence="3" id="KW-1185">Reference proteome</keyword>
<evidence type="ECO:0000259" key="1">
    <source>
        <dbReference type="Pfam" id="PF00248"/>
    </source>
</evidence>
<comment type="caution">
    <text evidence="2">The sequence shown here is derived from an EMBL/GenBank/DDBJ whole genome shotgun (WGS) entry which is preliminary data.</text>
</comment>
<accession>A0AA88YEU5</accession>
<dbReference type="Proteomes" id="UP001186944">
    <property type="component" value="Unassembled WGS sequence"/>
</dbReference>
<dbReference type="EMBL" id="VSWD01000005">
    <property type="protein sequence ID" value="KAK3104047.1"/>
    <property type="molecule type" value="Genomic_DNA"/>
</dbReference>
<dbReference type="InterPro" id="IPR020471">
    <property type="entry name" value="AKR"/>
</dbReference>
<dbReference type="GO" id="GO:0016491">
    <property type="term" value="F:oxidoreductase activity"/>
    <property type="evidence" value="ECO:0007669"/>
    <property type="project" value="InterPro"/>
</dbReference>
<dbReference type="AlphaFoldDB" id="A0AA88YEU5"/>
<dbReference type="Gene3D" id="3.20.20.100">
    <property type="entry name" value="NADP-dependent oxidoreductase domain"/>
    <property type="match status" value="1"/>
</dbReference>
<feature type="domain" description="NADP-dependent oxidoreductase" evidence="1">
    <location>
        <begin position="19"/>
        <end position="217"/>
    </location>
</feature>
<evidence type="ECO:0000313" key="3">
    <source>
        <dbReference type="Proteomes" id="UP001186944"/>
    </source>
</evidence>